<evidence type="ECO:0008006" key="4">
    <source>
        <dbReference type="Google" id="ProtNLM"/>
    </source>
</evidence>
<dbReference type="EMBL" id="MHTO01000022">
    <property type="protein sequence ID" value="OHA62032.1"/>
    <property type="molecule type" value="Genomic_DNA"/>
</dbReference>
<dbReference type="AlphaFoldDB" id="A0A1G2QPX3"/>
<feature type="transmembrane region" description="Helical" evidence="1">
    <location>
        <begin position="12"/>
        <end position="35"/>
    </location>
</feature>
<dbReference type="STRING" id="1802443.A2117_01980"/>
<dbReference type="Proteomes" id="UP000179245">
    <property type="component" value="Unassembled WGS sequence"/>
</dbReference>
<keyword evidence="1" id="KW-1133">Transmembrane helix</keyword>
<evidence type="ECO:0000256" key="1">
    <source>
        <dbReference type="SAM" id="Phobius"/>
    </source>
</evidence>
<sequence length="470" mass="51492">MMSTTKTKGMIVTYALVFGALFLLMLSGLLGFILLQLRQSAQKAAAAESLEIAEAGIDFYRWCLNHGLVSACQGERDYFDPGGNLLGKFSLQANSSLTCGQTIYGEARSEGWTLKYPQLKRKIKVFYGQASLAKYSYILNDNVWIGGDHEIRGPYHSNGGVRMDGENQSLMTSAKQSWICTVSFGCSACPTSSGCWTQGSSCVCPGVFTTTQNSNPNLFSYPVPSFDFDGITIDLSQMKLAAQSGGIYLQPSVNINSQGKGYRLKFTSQGQVEIWIITGLSSTYAYSLEEGWHYDYFTISNQYLYQTLPVPSSCSLIFVEDNLWPEGTVKGKVTVASANLINPNLDTDAVLATNLNYTVNDGSDGLTLMAERNILIGPQSPDQLELKGIFLAQKGRFSRNHYPNNLREKLEIVGSIGSNGRVGTQWISGSVIVSGYLKRESAVDVNLLYQSPPLTPTIGAQYEVIGWQEE</sequence>
<keyword evidence="1" id="KW-0472">Membrane</keyword>
<comment type="caution">
    <text evidence="2">The sequence shown here is derived from an EMBL/GenBank/DDBJ whole genome shotgun (WGS) entry which is preliminary data.</text>
</comment>
<name>A0A1G2QPX3_9BACT</name>
<protein>
    <recommendedName>
        <fullName evidence="4">Type 4 fimbrial biogenesis protein PilX N-terminal domain-containing protein</fullName>
    </recommendedName>
</protein>
<keyword evidence="1" id="KW-0812">Transmembrane</keyword>
<reference evidence="2 3" key="1">
    <citation type="journal article" date="2016" name="Nat. Commun.">
        <title>Thousands of microbial genomes shed light on interconnected biogeochemical processes in an aquifer system.</title>
        <authorList>
            <person name="Anantharaman K."/>
            <person name="Brown C.T."/>
            <person name="Hug L.A."/>
            <person name="Sharon I."/>
            <person name="Castelle C.J."/>
            <person name="Probst A.J."/>
            <person name="Thomas B.C."/>
            <person name="Singh A."/>
            <person name="Wilkins M.J."/>
            <person name="Karaoz U."/>
            <person name="Brodie E.L."/>
            <person name="Williams K.H."/>
            <person name="Hubbard S.S."/>
            <person name="Banfield J.F."/>
        </authorList>
    </citation>
    <scope>NUCLEOTIDE SEQUENCE [LARGE SCALE GENOMIC DNA]</scope>
</reference>
<evidence type="ECO:0000313" key="2">
    <source>
        <dbReference type="EMBL" id="OHA62032.1"/>
    </source>
</evidence>
<gene>
    <name evidence="2" type="ORF">A2117_01980</name>
</gene>
<organism evidence="2 3">
    <name type="scientific">Candidatus Wildermuthbacteria bacterium GWA2_46_15</name>
    <dbReference type="NCBI Taxonomy" id="1802443"/>
    <lineage>
        <taxon>Bacteria</taxon>
        <taxon>Candidatus Wildermuthiibacteriota</taxon>
    </lineage>
</organism>
<evidence type="ECO:0000313" key="3">
    <source>
        <dbReference type="Proteomes" id="UP000179245"/>
    </source>
</evidence>
<accession>A0A1G2QPX3</accession>
<proteinExistence type="predicted"/>